<evidence type="ECO:0000256" key="1">
    <source>
        <dbReference type="ARBA" id="ARBA00022692"/>
    </source>
</evidence>
<dbReference type="HAMAP" id="MF_00728">
    <property type="entry name" value="EzrA"/>
    <property type="match status" value="1"/>
</dbReference>
<keyword evidence="8" id="KW-1185">Reference proteome</keyword>
<name>A0ABT1WPZ6_9LACT</name>
<gene>
    <name evidence="6" type="primary">ezrA</name>
    <name evidence="7" type="ORF">NPA36_08520</name>
</gene>
<keyword evidence="6" id="KW-1003">Cell membrane</keyword>
<dbReference type="Pfam" id="PF06160">
    <property type="entry name" value="EzrA"/>
    <property type="match status" value="1"/>
</dbReference>
<accession>A0ABT1WPZ6</accession>
<evidence type="ECO:0000313" key="7">
    <source>
        <dbReference type="EMBL" id="MCQ9210592.1"/>
    </source>
</evidence>
<feature type="topological domain" description="Extracellular" evidence="6">
    <location>
        <begin position="1"/>
        <end position="5"/>
    </location>
</feature>
<feature type="coiled-coil region" evidence="6">
    <location>
        <begin position="126"/>
        <end position="156"/>
    </location>
</feature>
<keyword evidence="6" id="KW-0132">Cell division</keyword>
<feature type="coiled-coil region" evidence="6">
    <location>
        <begin position="252"/>
        <end position="298"/>
    </location>
</feature>
<feature type="topological domain" description="Cytoplasmic" evidence="6">
    <location>
        <begin position="25"/>
        <end position="572"/>
    </location>
</feature>
<reference evidence="7" key="3">
    <citation type="journal article" date="2023" name="Microbiol. Resour. Announc.">
        <title>Draft Genome Sequence of Granulicatella sp. Strain S8, Isolated from a Marine Fish, Seriola quinqueradiata.</title>
        <authorList>
            <person name="Lee M."/>
            <person name="Farooq A."/>
            <person name="Jeong J.B."/>
            <person name="Jung M.Y."/>
        </authorList>
    </citation>
    <scope>NUCLEOTIDE SEQUENCE</scope>
    <source>
        <strain evidence="7">S8</strain>
    </source>
</reference>
<reference evidence="7" key="2">
    <citation type="journal article" date="2023" name="Curr. Microbiol.">
        <title>Granulicatella seriolae sp. nov., a Novel Facultative Anaerobe Isolated from Yellowtail Marine Fish.</title>
        <authorList>
            <person name="Lee M."/>
            <person name="Choi Y.J."/>
            <person name="Farooq A."/>
            <person name="Jeong J.B."/>
            <person name="Jung M.Y."/>
        </authorList>
    </citation>
    <scope>NUCLEOTIDE SEQUENCE</scope>
    <source>
        <strain evidence="7">S8</strain>
    </source>
</reference>
<sequence>MEFFWFLLFIVVIGALAYGATYYMRRRQAKEIEEVNVRKQKIMAVPIADTIYTLKNLNLTGQTKRTYETWNATWQTITRFRFPEIEAAIVSAEQYTERLNFVKASQTTKLANEMIDEAKVEVDRIFSALQKLLDSEKQNRAELEQLQENYSTLRKDLLAHSFSFGDALETLEKRLSYLELDFAKFNTLTNEGDHLEAKEVLSRITKDMKELEEIIDSVPKYFKEIETTYEEQVVDLKEGYQRMVEEHYLFSKINVDEEIQEIEESIKQAKEYIATTDLDDARKQMDKTSREIDSLYNVLQTEIDAREYVNVHQVQIEKKLDQVMQSNRYVNLEIDRVAQNYLLSNNESVQVKEFEEQLLQEKEAVDYYAKALKEHQVPYSIVREYYQLAAKKLTDIDSNQSGLISHLSTLRQQEKGIRDSLDVYELDLRNMKRTVEKYHLPGLQKEYLELFFSTGSKIEQLSQKLNRVKIDMREINQLNSIIEEDIEALDIKTEEIVDNAQLTEYMIQHANRYRLSNPTIESAIEQSLKIFNGTYNYAESLAVIESALNAVEPDAGQRVRSNYESEKRNPFF</sequence>
<keyword evidence="1 6" id="KW-0812">Transmembrane</keyword>
<evidence type="ECO:0000256" key="4">
    <source>
        <dbReference type="ARBA" id="ARBA00023136"/>
    </source>
</evidence>
<reference evidence="7" key="1">
    <citation type="submission" date="2022-07" db="EMBL/GenBank/DDBJ databases">
        <authorList>
            <person name="Jung M.-Y."/>
            <person name="Lee M."/>
        </authorList>
    </citation>
    <scope>NUCLEOTIDE SEQUENCE</scope>
    <source>
        <strain evidence="7">S8</strain>
    </source>
</reference>
<dbReference type="RefSeq" id="WP_256945705.1">
    <property type="nucleotide sequence ID" value="NZ_JANHNZ010000010.1"/>
</dbReference>
<comment type="caution">
    <text evidence="7">The sequence shown here is derived from an EMBL/GenBank/DDBJ whole genome shotgun (WGS) entry which is preliminary data.</text>
</comment>
<evidence type="ECO:0000256" key="3">
    <source>
        <dbReference type="ARBA" id="ARBA00023054"/>
    </source>
</evidence>
<evidence type="ECO:0000256" key="5">
    <source>
        <dbReference type="ARBA" id="ARBA00023210"/>
    </source>
</evidence>
<dbReference type="InterPro" id="IPR010379">
    <property type="entry name" value="EzrA"/>
</dbReference>
<keyword evidence="5 6" id="KW-0717">Septation</keyword>
<evidence type="ECO:0000313" key="8">
    <source>
        <dbReference type="Proteomes" id="UP001059480"/>
    </source>
</evidence>
<keyword evidence="4 6" id="KW-0472">Membrane</keyword>
<dbReference type="Proteomes" id="UP001059480">
    <property type="component" value="Unassembled WGS sequence"/>
</dbReference>
<evidence type="ECO:0000256" key="2">
    <source>
        <dbReference type="ARBA" id="ARBA00022989"/>
    </source>
</evidence>
<comment type="function">
    <text evidence="6">Negative regulator of FtsZ ring formation; modulates the frequency and position of FtsZ ring formation. Inhibits FtsZ ring formation at polar sites. Interacts either with FtsZ or with one of its binding partners to promote depolymerization.</text>
</comment>
<evidence type="ECO:0000256" key="6">
    <source>
        <dbReference type="HAMAP-Rule" id="MF_00728"/>
    </source>
</evidence>
<comment type="subcellular location">
    <subcellularLocation>
        <location evidence="6">Cell membrane</location>
        <topology evidence="6">Single-pass membrane protein</topology>
    </subcellularLocation>
    <text evidence="6">Colocalized with FtsZ to the nascent septal site.</text>
</comment>
<keyword evidence="2 6" id="KW-1133">Transmembrane helix</keyword>
<dbReference type="EMBL" id="JANHNZ010000010">
    <property type="protein sequence ID" value="MCQ9210592.1"/>
    <property type="molecule type" value="Genomic_DNA"/>
</dbReference>
<keyword evidence="3 6" id="KW-0175">Coiled coil</keyword>
<proteinExistence type="inferred from homology"/>
<comment type="similarity">
    <text evidence="6">Belongs to the EzrA family.</text>
</comment>
<keyword evidence="6" id="KW-0131">Cell cycle</keyword>
<organism evidence="7 8">
    <name type="scientific">Granulicatella seriolae</name>
    <dbReference type="NCBI Taxonomy" id="2967226"/>
    <lineage>
        <taxon>Bacteria</taxon>
        <taxon>Bacillati</taxon>
        <taxon>Bacillota</taxon>
        <taxon>Bacilli</taxon>
        <taxon>Lactobacillales</taxon>
        <taxon>Carnobacteriaceae</taxon>
        <taxon>Granulicatella</taxon>
    </lineage>
</organism>
<protein>
    <recommendedName>
        <fullName evidence="6">Septation ring formation regulator EzrA</fullName>
    </recommendedName>
</protein>